<dbReference type="EMBL" id="JARQWQ010000009">
    <property type="protein sequence ID" value="KAK2569696.1"/>
    <property type="molecule type" value="Genomic_DNA"/>
</dbReference>
<reference evidence="3" key="1">
    <citation type="journal article" date="2023" name="G3 (Bethesda)">
        <title>Whole genome assembly and annotation of the endangered Caribbean coral Acropora cervicornis.</title>
        <authorList>
            <person name="Selwyn J.D."/>
            <person name="Vollmer S.V."/>
        </authorList>
    </citation>
    <scope>NUCLEOTIDE SEQUENCE</scope>
    <source>
        <strain evidence="3">K2</strain>
    </source>
</reference>
<evidence type="ECO:0000256" key="1">
    <source>
        <dbReference type="ARBA" id="ARBA00005361"/>
    </source>
</evidence>
<evidence type="ECO:0000256" key="2">
    <source>
        <dbReference type="SAM" id="MobiDB-lite"/>
    </source>
</evidence>
<dbReference type="GO" id="GO:0005737">
    <property type="term" value="C:cytoplasm"/>
    <property type="evidence" value="ECO:0007669"/>
    <property type="project" value="TreeGrafter"/>
</dbReference>
<organism evidence="3 4">
    <name type="scientific">Acropora cervicornis</name>
    <name type="common">Staghorn coral</name>
    <dbReference type="NCBI Taxonomy" id="6130"/>
    <lineage>
        <taxon>Eukaryota</taxon>
        <taxon>Metazoa</taxon>
        <taxon>Cnidaria</taxon>
        <taxon>Anthozoa</taxon>
        <taxon>Hexacorallia</taxon>
        <taxon>Scleractinia</taxon>
        <taxon>Astrocoeniina</taxon>
        <taxon>Acroporidae</taxon>
        <taxon>Acropora</taxon>
    </lineage>
</organism>
<dbReference type="InterPro" id="IPR038586">
    <property type="entry name" value="Tctex-1-like_sf"/>
</dbReference>
<dbReference type="GO" id="GO:0045505">
    <property type="term" value="F:dynein intermediate chain binding"/>
    <property type="evidence" value="ECO:0007669"/>
    <property type="project" value="TreeGrafter"/>
</dbReference>
<dbReference type="PANTHER" id="PTHR21255">
    <property type="entry name" value="T-COMPLEX-ASSOCIATED-TESTIS-EXPRESSED 1/ DYNEIN LIGHT CHAIN"/>
    <property type="match status" value="1"/>
</dbReference>
<dbReference type="Proteomes" id="UP001249851">
    <property type="component" value="Unassembled WGS sequence"/>
</dbReference>
<dbReference type="AlphaFoldDB" id="A0AAD9QYB4"/>
<sequence>MTEMSSLSWSQSFRSSEGEPAEYPSQDSHELQHRRFSTESARSYRKLSQQDNTSRKTPGQRRISGASFFANFKKPDMKEQPLQDIKVRFENTYRMEPKAHFPEGKVRSVIKEALDTLVSHNYNPTHSPFVAKLLSSRILENVKQLNVGRYKVVCLVTIGSKKSQDLRVASRCLWDSQFDTFVSVCFESEQFFAVGTVYGVYYE</sequence>
<dbReference type="InterPro" id="IPR005334">
    <property type="entry name" value="Tctex-1-like"/>
</dbReference>
<feature type="compositionally biased region" description="Polar residues" evidence="2">
    <location>
        <begin position="38"/>
        <end position="57"/>
    </location>
</feature>
<keyword evidence="4" id="KW-1185">Reference proteome</keyword>
<feature type="compositionally biased region" description="Basic and acidic residues" evidence="2">
    <location>
        <begin position="27"/>
        <end position="37"/>
    </location>
</feature>
<gene>
    <name evidence="3" type="ORF">P5673_005531</name>
</gene>
<name>A0AAD9QYB4_ACRCE</name>
<dbReference type="Gene3D" id="3.30.1140.40">
    <property type="entry name" value="Tctex-1"/>
    <property type="match status" value="1"/>
</dbReference>
<feature type="compositionally biased region" description="Low complexity" evidence="2">
    <location>
        <begin position="1"/>
        <end position="15"/>
    </location>
</feature>
<dbReference type="CDD" id="cd21451">
    <property type="entry name" value="DLC-like_TCTEX1D"/>
    <property type="match status" value="1"/>
</dbReference>
<comment type="similarity">
    <text evidence="1">Belongs to the dynein light chain Tctex-type family.</text>
</comment>
<feature type="region of interest" description="Disordered" evidence="2">
    <location>
        <begin position="1"/>
        <end position="65"/>
    </location>
</feature>
<protein>
    <submittedName>
        <fullName evidence="3">Dynein light chain Tctex-type 5-B</fullName>
    </submittedName>
</protein>
<reference evidence="3" key="2">
    <citation type="journal article" date="2023" name="Science">
        <title>Genomic signatures of disease resistance in endangered staghorn corals.</title>
        <authorList>
            <person name="Vollmer S.V."/>
            <person name="Selwyn J.D."/>
            <person name="Despard B.A."/>
            <person name="Roesel C.L."/>
        </authorList>
    </citation>
    <scope>NUCLEOTIDE SEQUENCE</scope>
    <source>
        <strain evidence="3">K2</strain>
    </source>
</reference>
<dbReference type="PANTHER" id="PTHR21255:SF65">
    <property type="entry name" value="TCTEX1 DOMAIN-CONTAINING PROTEIN 2"/>
    <property type="match status" value="1"/>
</dbReference>
<evidence type="ECO:0000313" key="3">
    <source>
        <dbReference type="EMBL" id="KAK2569696.1"/>
    </source>
</evidence>
<proteinExistence type="inferred from homology"/>
<comment type="caution">
    <text evidence="3">The sequence shown here is derived from an EMBL/GenBank/DDBJ whole genome shotgun (WGS) entry which is preliminary data.</text>
</comment>
<accession>A0AAD9QYB4</accession>
<dbReference type="GO" id="GO:0005868">
    <property type="term" value="C:cytoplasmic dynein complex"/>
    <property type="evidence" value="ECO:0007669"/>
    <property type="project" value="TreeGrafter"/>
</dbReference>
<evidence type="ECO:0000313" key="4">
    <source>
        <dbReference type="Proteomes" id="UP001249851"/>
    </source>
</evidence>
<dbReference type="GO" id="GO:0007018">
    <property type="term" value="P:microtubule-based movement"/>
    <property type="evidence" value="ECO:0007669"/>
    <property type="project" value="TreeGrafter"/>
</dbReference>
<dbReference type="Pfam" id="PF03645">
    <property type="entry name" value="Tctex-1"/>
    <property type="match status" value="1"/>
</dbReference>